<dbReference type="SUPFAM" id="SSF51338">
    <property type="entry name" value="Composite domain of metallo-dependent hydrolases"/>
    <property type="match status" value="1"/>
</dbReference>
<evidence type="ECO:0000313" key="4">
    <source>
        <dbReference type="Proteomes" id="UP000295626"/>
    </source>
</evidence>
<organism evidence="3 4">
    <name type="scientific">Micromonospora fluostatini</name>
    <dbReference type="NCBI Taxonomy" id="1629071"/>
    <lineage>
        <taxon>Bacteria</taxon>
        <taxon>Bacillati</taxon>
        <taxon>Actinomycetota</taxon>
        <taxon>Actinomycetes</taxon>
        <taxon>Micromonosporales</taxon>
        <taxon>Micromonosporaceae</taxon>
        <taxon>Micromonospora</taxon>
    </lineage>
</organism>
<evidence type="ECO:0000259" key="2">
    <source>
        <dbReference type="Pfam" id="PF01979"/>
    </source>
</evidence>
<name>A0ABY2DJJ7_9ACTN</name>
<comment type="caution">
    <text evidence="3">The sequence shown here is derived from an EMBL/GenBank/DDBJ whole genome shotgun (WGS) entry which is preliminary data.</text>
</comment>
<dbReference type="SUPFAM" id="SSF51556">
    <property type="entry name" value="Metallo-dependent hydrolases"/>
    <property type="match status" value="1"/>
</dbReference>
<dbReference type="PANTHER" id="PTHR43794">
    <property type="entry name" value="AMINOHYDROLASE SSNA-RELATED"/>
    <property type="match status" value="1"/>
</dbReference>
<dbReference type="InterPro" id="IPR006680">
    <property type="entry name" value="Amidohydro-rel"/>
</dbReference>
<keyword evidence="4" id="KW-1185">Reference proteome</keyword>
<dbReference type="InterPro" id="IPR011059">
    <property type="entry name" value="Metal-dep_hydrolase_composite"/>
</dbReference>
<dbReference type="InterPro" id="IPR032466">
    <property type="entry name" value="Metal_Hydrolase"/>
</dbReference>
<keyword evidence="1" id="KW-0378">Hydrolase</keyword>
<protein>
    <submittedName>
        <fullName evidence="3">Amidohydrolase</fullName>
    </submittedName>
</protein>
<evidence type="ECO:0000313" key="3">
    <source>
        <dbReference type="EMBL" id="TDB95704.1"/>
    </source>
</evidence>
<proteinExistence type="predicted"/>
<dbReference type="Gene3D" id="3.20.20.140">
    <property type="entry name" value="Metal-dependent hydrolases"/>
    <property type="match status" value="1"/>
</dbReference>
<dbReference type="EMBL" id="SMKE01000303">
    <property type="protein sequence ID" value="TDB95704.1"/>
    <property type="molecule type" value="Genomic_DNA"/>
</dbReference>
<accession>A0ABY2DJJ7</accession>
<dbReference type="PANTHER" id="PTHR43794:SF11">
    <property type="entry name" value="AMIDOHYDROLASE-RELATED DOMAIN-CONTAINING PROTEIN"/>
    <property type="match status" value="1"/>
</dbReference>
<gene>
    <name evidence="3" type="ORF">E1091_09990</name>
</gene>
<feature type="domain" description="Amidohydrolase-related" evidence="2">
    <location>
        <begin position="293"/>
        <end position="466"/>
    </location>
</feature>
<dbReference type="Gene3D" id="2.30.40.10">
    <property type="entry name" value="Urease, subunit C, domain 1"/>
    <property type="match status" value="1"/>
</dbReference>
<evidence type="ECO:0000256" key="1">
    <source>
        <dbReference type="ARBA" id="ARBA00022801"/>
    </source>
</evidence>
<reference evidence="3 4" key="1">
    <citation type="submission" date="2019-02" db="EMBL/GenBank/DDBJ databases">
        <title>Draft genome sequences of novel Actinobacteria.</title>
        <authorList>
            <person name="Sahin N."/>
            <person name="Ay H."/>
            <person name="Saygin H."/>
        </authorList>
    </citation>
    <scope>NUCLEOTIDE SEQUENCE [LARGE SCALE GENOMIC DNA]</scope>
    <source>
        <strain evidence="3 4">JCM 30529</strain>
    </source>
</reference>
<sequence length="501" mass="52003">MTRTTPDDLRQAHRTGRPILLTGGTIVTMDPDLGILDRGDLLIRGDVVAAVGTDLRSGAAVGTDLRSGAAVGTDLRSGAAVGTDLRTGAAAGGARPGAATEGALVVDVTGDIVAPGFVDTHRHAWQGQLRRITPDVDDLGAYLGTTLAGYAPAYTPEDMYVGTRLAALTALDCGITCLLDFSHNSRSAAHSDGAVQALLDTGIRGVHAAMRPHFGAWDRQWPADLARLVDRYGDDPLLTVRLAALATDEIAGPDLAYRPELARLAGELGIGVSVDAVFGATSSSAILGWARDGLLGPDITLIHCTGLTGAAWRAMADTGTTVSLAPTSEPHLGLENAVPAVDEALAVGIRPGLGIDVEVALASDMVTQMRALYAIQRMRAVEAGYGSGASRPRLRAADVLDFATRQGARTNGLGDVTGSLTPGRQADLLVVGAAELNTMPLNDPVGTLVLGSDARNVTAVFVAGQVRKWDGRVLDVDLDRLRADVHRSRDRILRAAAQPAG</sequence>
<dbReference type="Proteomes" id="UP000295626">
    <property type="component" value="Unassembled WGS sequence"/>
</dbReference>
<dbReference type="Pfam" id="PF01979">
    <property type="entry name" value="Amidohydro_1"/>
    <property type="match status" value="1"/>
</dbReference>
<dbReference type="InterPro" id="IPR050287">
    <property type="entry name" value="MTA/SAH_deaminase"/>
</dbReference>